<keyword evidence="3" id="KW-1185">Reference proteome</keyword>
<evidence type="ECO:0000256" key="1">
    <source>
        <dbReference type="SAM" id="Phobius"/>
    </source>
</evidence>
<dbReference type="RefSeq" id="WP_249284007.1">
    <property type="nucleotide sequence ID" value="NZ_JACRSO010000001.1"/>
</dbReference>
<feature type="transmembrane region" description="Helical" evidence="1">
    <location>
        <begin position="21"/>
        <end position="42"/>
    </location>
</feature>
<keyword evidence="1" id="KW-0472">Membrane</keyword>
<evidence type="ECO:0000313" key="3">
    <source>
        <dbReference type="Proteomes" id="UP000654279"/>
    </source>
</evidence>
<organism evidence="2 3">
    <name type="scientific">Luoshenia tenuis</name>
    <dbReference type="NCBI Taxonomy" id="2763654"/>
    <lineage>
        <taxon>Bacteria</taxon>
        <taxon>Bacillati</taxon>
        <taxon>Bacillota</taxon>
        <taxon>Clostridia</taxon>
        <taxon>Christensenellales</taxon>
        <taxon>Christensenellaceae</taxon>
        <taxon>Luoshenia</taxon>
    </lineage>
</organism>
<name>A0A926CXR7_9FIRM</name>
<dbReference type="EMBL" id="JACRSO010000001">
    <property type="protein sequence ID" value="MBC8527932.1"/>
    <property type="molecule type" value="Genomic_DNA"/>
</dbReference>
<keyword evidence="1" id="KW-1133">Transmembrane helix</keyword>
<gene>
    <name evidence="2" type="ORF">H8699_00580</name>
</gene>
<dbReference type="AlphaFoldDB" id="A0A926CXR7"/>
<protein>
    <submittedName>
        <fullName evidence="2">Uncharacterized protein</fullName>
    </submittedName>
</protein>
<evidence type="ECO:0000313" key="2">
    <source>
        <dbReference type="EMBL" id="MBC8527932.1"/>
    </source>
</evidence>
<proteinExistence type="predicted"/>
<feature type="transmembrane region" description="Helical" evidence="1">
    <location>
        <begin position="54"/>
        <end position="74"/>
    </location>
</feature>
<feature type="transmembrane region" description="Helical" evidence="1">
    <location>
        <begin position="123"/>
        <end position="144"/>
    </location>
</feature>
<comment type="caution">
    <text evidence="2">The sequence shown here is derived from an EMBL/GenBank/DDBJ whole genome shotgun (WGS) entry which is preliminary data.</text>
</comment>
<reference evidence="2" key="1">
    <citation type="submission" date="2020-08" db="EMBL/GenBank/DDBJ databases">
        <title>Genome public.</title>
        <authorList>
            <person name="Liu C."/>
            <person name="Sun Q."/>
        </authorList>
    </citation>
    <scope>NUCLEOTIDE SEQUENCE</scope>
    <source>
        <strain evidence="2">NSJ-44</strain>
    </source>
</reference>
<sequence length="176" mass="18695">MARSKNDLQQVAVLNLTGREARYALIGLAFAGGMLAAAYSLYPRHFALPGALLLREALVLAALAGGMGLIKHLLAKLTGAKHKGGNPPLYTRGGLAAAELIPTLGTGLAVLLANLLAPPTLFWTFYMLQVANLSSAVGNIHTAYRVMRLPGQVRIGRTRQGLVLYQPASEVNLQEL</sequence>
<accession>A0A926CXR7</accession>
<feature type="transmembrane region" description="Helical" evidence="1">
    <location>
        <begin position="95"/>
        <end position="117"/>
    </location>
</feature>
<dbReference type="Proteomes" id="UP000654279">
    <property type="component" value="Unassembled WGS sequence"/>
</dbReference>
<keyword evidence="1" id="KW-0812">Transmembrane</keyword>